<protein>
    <submittedName>
        <fullName evidence="1">8851_t:CDS:1</fullName>
    </submittedName>
</protein>
<accession>A0A9N9J6Z5</accession>
<gene>
    <name evidence="1" type="ORF">ALEPTO_LOCUS14023</name>
</gene>
<proteinExistence type="predicted"/>
<evidence type="ECO:0000313" key="2">
    <source>
        <dbReference type="Proteomes" id="UP000789508"/>
    </source>
</evidence>
<reference evidence="1" key="1">
    <citation type="submission" date="2021-06" db="EMBL/GenBank/DDBJ databases">
        <authorList>
            <person name="Kallberg Y."/>
            <person name="Tangrot J."/>
            <person name="Rosling A."/>
        </authorList>
    </citation>
    <scope>NUCLEOTIDE SEQUENCE</scope>
    <source>
        <strain evidence="1">FL130A</strain>
    </source>
</reference>
<dbReference type="AlphaFoldDB" id="A0A9N9J6Z5"/>
<name>A0A9N9J6Z5_9GLOM</name>
<evidence type="ECO:0000313" key="1">
    <source>
        <dbReference type="EMBL" id="CAG8768698.1"/>
    </source>
</evidence>
<sequence>LCADDLLLDMLELRRMDEPNGSKQLYRPSFVNIIFFKSIEVE</sequence>
<dbReference type="EMBL" id="CAJVPS010050964">
    <property type="protein sequence ID" value="CAG8768698.1"/>
    <property type="molecule type" value="Genomic_DNA"/>
</dbReference>
<keyword evidence="2" id="KW-1185">Reference proteome</keyword>
<comment type="caution">
    <text evidence="1">The sequence shown here is derived from an EMBL/GenBank/DDBJ whole genome shotgun (WGS) entry which is preliminary data.</text>
</comment>
<organism evidence="1 2">
    <name type="scientific">Ambispora leptoticha</name>
    <dbReference type="NCBI Taxonomy" id="144679"/>
    <lineage>
        <taxon>Eukaryota</taxon>
        <taxon>Fungi</taxon>
        <taxon>Fungi incertae sedis</taxon>
        <taxon>Mucoromycota</taxon>
        <taxon>Glomeromycotina</taxon>
        <taxon>Glomeromycetes</taxon>
        <taxon>Archaeosporales</taxon>
        <taxon>Ambisporaceae</taxon>
        <taxon>Ambispora</taxon>
    </lineage>
</organism>
<feature type="non-terminal residue" evidence="1">
    <location>
        <position position="1"/>
    </location>
</feature>
<dbReference type="Proteomes" id="UP000789508">
    <property type="component" value="Unassembled WGS sequence"/>
</dbReference>